<evidence type="ECO:0000313" key="11">
    <source>
        <dbReference type="Proteomes" id="UP000095280"/>
    </source>
</evidence>
<dbReference type="GO" id="GO:0003676">
    <property type="term" value="F:nucleic acid binding"/>
    <property type="evidence" value="ECO:0007669"/>
    <property type="project" value="InterPro"/>
</dbReference>
<evidence type="ECO:0000256" key="8">
    <source>
        <dbReference type="ARBA" id="ARBA00023303"/>
    </source>
</evidence>
<dbReference type="InterPro" id="IPR001888">
    <property type="entry name" value="Transposase_1"/>
</dbReference>
<dbReference type="PROSITE" id="PS51013">
    <property type="entry name" value="PANNEXIN"/>
    <property type="match status" value="1"/>
</dbReference>
<dbReference type="WBParaSite" id="maker-uti_cns_0007644-snap-gene-0.2-mRNA-1">
    <property type="protein sequence ID" value="maker-uti_cns_0007644-snap-gene-0.2-mRNA-1"/>
    <property type="gene ID" value="maker-uti_cns_0007644-snap-gene-0.2"/>
</dbReference>
<evidence type="ECO:0000256" key="6">
    <source>
        <dbReference type="ARBA" id="ARBA00023065"/>
    </source>
</evidence>
<dbReference type="PANTHER" id="PTHR11893:SF36">
    <property type="entry name" value="INNEXIN-5"/>
    <property type="match status" value="1"/>
</dbReference>
<proteinExistence type="inferred from homology"/>
<dbReference type="Proteomes" id="UP000095280">
    <property type="component" value="Unplaced"/>
</dbReference>
<comment type="similarity">
    <text evidence="9">Belongs to the pannexin family.</text>
</comment>
<feature type="transmembrane region" description="Helical" evidence="9">
    <location>
        <begin position="634"/>
        <end position="657"/>
    </location>
</feature>
<dbReference type="PANTHER" id="PTHR11893">
    <property type="entry name" value="INNEXIN"/>
    <property type="match status" value="1"/>
</dbReference>
<evidence type="ECO:0000256" key="4">
    <source>
        <dbReference type="ARBA" id="ARBA00022692"/>
    </source>
</evidence>
<dbReference type="GO" id="GO:0005886">
    <property type="term" value="C:plasma membrane"/>
    <property type="evidence" value="ECO:0007669"/>
    <property type="project" value="UniProtKB-SubCell"/>
</dbReference>
<organism evidence="11 12">
    <name type="scientific">Macrostomum lignano</name>
    <dbReference type="NCBI Taxonomy" id="282301"/>
    <lineage>
        <taxon>Eukaryota</taxon>
        <taxon>Metazoa</taxon>
        <taxon>Spiralia</taxon>
        <taxon>Lophotrochozoa</taxon>
        <taxon>Platyhelminthes</taxon>
        <taxon>Rhabditophora</taxon>
        <taxon>Macrostomorpha</taxon>
        <taxon>Macrostomida</taxon>
        <taxon>Macrostomidae</taxon>
        <taxon>Macrostomum</taxon>
    </lineage>
</organism>
<dbReference type="InterPro" id="IPR036397">
    <property type="entry name" value="RNaseH_sf"/>
</dbReference>
<comment type="function">
    <text evidence="9">Structural component of the gap junctions.</text>
</comment>
<feature type="transmembrane region" description="Helical" evidence="9">
    <location>
        <begin position="546"/>
        <end position="565"/>
    </location>
</feature>
<evidence type="ECO:0000256" key="7">
    <source>
        <dbReference type="ARBA" id="ARBA00023136"/>
    </source>
</evidence>
<dbReference type="Pfam" id="PF00876">
    <property type="entry name" value="Innexin"/>
    <property type="match status" value="1"/>
</dbReference>
<evidence type="ECO:0000256" key="9">
    <source>
        <dbReference type="RuleBase" id="RU010713"/>
    </source>
</evidence>
<dbReference type="GO" id="GO:0005243">
    <property type="term" value="F:gap junction channel activity"/>
    <property type="evidence" value="ECO:0007669"/>
    <property type="project" value="TreeGrafter"/>
</dbReference>
<feature type="transmembrane region" description="Helical" evidence="9">
    <location>
        <begin position="440"/>
        <end position="459"/>
    </location>
</feature>
<dbReference type="InterPro" id="IPR000990">
    <property type="entry name" value="Innexin"/>
</dbReference>
<dbReference type="GO" id="GO:0005921">
    <property type="term" value="C:gap junction"/>
    <property type="evidence" value="ECO:0007669"/>
    <property type="project" value="UniProtKB-UniRule"/>
</dbReference>
<gene>
    <name evidence="9" type="primary">inx</name>
</gene>
<reference evidence="12" key="1">
    <citation type="submission" date="2016-11" db="UniProtKB">
        <authorList>
            <consortium name="WormBaseParasite"/>
        </authorList>
    </citation>
    <scope>IDENTIFICATION</scope>
</reference>
<name>A0A1I8HRU7_9PLAT</name>
<evidence type="ECO:0000256" key="10">
    <source>
        <dbReference type="SAM" id="MobiDB-lite"/>
    </source>
</evidence>
<keyword evidence="3" id="KW-1003">Cell membrane</keyword>
<dbReference type="Pfam" id="PF01359">
    <property type="entry name" value="Transposase_1"/>
    <property type="match status" value="1"/>
</dbReference>
<dbReference type="GO" id="GO:0034220">
    <property type="term" value="P:monoatomic ion transmembrane transport"/>
    <property type="evidence" value="ECO:0007669"/>
    <property type="project" value="UniProtKB-KW"/>
</dbReference>
<evidence type="ECO:0000256" key="3">
    <source>
        <dbReference type="ARBA" id="ARBA00022475"/>
    </source>
</evidence>
<evidence type="ECO:0000256" key="2">
    <source>
        <dbReference type="ARBA" id="ARBA00022448"/>
    </source>
</evidence>
<dbReference type="PRINTS" id="PR01262">
    <property type="entry name" value="INNEXIN"/>
</dbReference>
<comment type="subcellular location">
    <subcellularLocation>
        <location evidence="1 9">Cell membrane</location>
        <topology evidence="1 9">Multi-pass membrane protein</topology>
    </subcellularLocation>
</comment>
<evidence type="ECO:0000256" key="5">
    <source>
        <dbReference type="ARBA" id="ARBA00022989"/>
    </source>
</evidence>
<accession>A0A1I8HRU7</accession>
<keyword evidence="6 9" id="KW-0406">Ion transport</keyword>
<protein>
    <recommendedName>
        <fullName evidence="9">Innexin</fullName>
    </recommendedName>
</protein>
<dbReference type="Pfam" id="PF13565">
    <property type="entry name" value="HTH_32"/>
    <property type="match status" value="1"/>
</dbReference>
<keyword evidence="11" id="KW-1185">Reference proteome</keyword>
<dbReference type="Gene3D" id="3.30.420.10">
    <property type="entry name" value="Ribonuclease H-like superfamily/Ribonuclease H"/>
    <property type="match status" value="1"/>
</dbReference>
<evidence type="ECO:0000256" key="1">
    <source>
        <dbReference type="ARBA" id="ARBA00004651"/>
    </source>
</evidence>
<sequence length="853" mass="96846">GRSATEIFEEMRQTIGDFCPSYETIRRWAIAIRNGKEDLDDKPRSGRPTSARTDSLVSQVEAAVLQDRRLTTRQLADAIGVSHDSVHKILTEDLGMRKVCAKWVPHLLTDDQRARRVAMCASNLQRCRREGMAFLQRIVACDETWAHSWEAELKRQSATWCRPGSPRPQKAIRSIGQLKVMHVTFFDREGLLFDQPVPVGQTVNGDFYLSVLVKVRRAIRDKRPALHAAGPILLHDNAAPHRKQSVLATIESWGWEILPHPPYSPDLSPCDFFLFPRIKESMRGQRFSAEEDVNQAYKAGIAAVTNNGMTAGIDGLVRRWEKCIEAEGSYFENLPNMVGSEFIDFVTKWNIPAYAGVEDFSDKWNFLFTPCILVLCTMVVTVKQYLLKPIVCFTSNKVTGTNYDSYMENFCWVDGTYPVPVDSKSHDDTDFWKRMESQRLLYYQWVPFILGLQTVMFYLPRLVWQMVITYRSGTDLQHLVNSAAEAAKADGEKREKVVKHIAGSLEHMLFMHREYRTGKLQSLKMRIFRAANLLVASKRLGTGLSIAYLAVKLLYLANSIGQIYLMQRFLRLGTNYTGYFGLQVLSDIAAGRDWEYTMVFPRVAFCRTNVAIFGGAQTYLSQCALPVNMLNEKIYIFLWFWFVIGSAITAASLPIWLCRIVNRRSRARFVRRFLRLMDDYDSEKRLVGEFVVEFLRHDGTFLLKMMQLNAGDIVTGDIVHELFRMWRDKHQGQDMRGPKASRAAAAAVSRDRRGAGCGDDELNYPVKIQLESGGTARRPGRSGKRQAPSAPIYMSPLKCSGDDVGSGMEKPLMLKDPDSGRSSSGEQQQQQQQQQQPPLTASFEHLRASGLPV</sequence>
<feature type="compositionally biased region" description="Low complexity" evidence="10">
    <location>
        <begin position="827"/>
        <end position="836"/>
    </location>
</feature>
<feature type="region of interest" description="Disordered" evidence="10">
    <location>
        <begin position="770"/>
        <end position="853"/>
    </location>
</feature>
<evidence type="ECO:0000313" key="12">
    <source>
        <dbReference type="WBParaSite" id="maker-uti_cns_0007644-snap-gene-0.2-mRNA-1"/>
    </source>
</evidence>
<keyword evidence="4 9" id="KW-0812">Transmembrane</keyword>
<keyword evidence="5 9" id="KW-1133">Transmembrane helix</keyword>
<comment type="caution">
    <text evidence="9">Lacks conserved residue(s) required for the propagation of feature annotation.</text>
</comment>
<keyword evidence="8 9" id="KW-0407">Ion channel</keyword>
<dbReference type="AlphaFoldDB" id="A0A1I8HRU7"/>
<keyword evidence="7 9" id="KW-0472">Membrane</keyword>
<keyword evidence="2 9" id="KW-0813">Transport</keyword>